<keyword evidence="3" id="KW-1185">Reference proteome</keyword>
<proteinExistence type="predicted"/>
<evidence type="ECO:0000313" key="3">
    <source>
        <dbReference type="Proteomes" id="UP000054097"/>
    </source>
</evidence>
<feature type="compositionally biased region" description="Low complexity" evidence="1">
    <location>
        <begin position="23"/>
        <end position="37"/>
    </location>
</feature>
<reference evidence="2 3" key="1">
    <citation type="submission" date="2014-04" db="EMBL/GenBank/DDBJ databases">
        <authorList>
            <consortium name="DOE Joint Genome Institute"/>
            <person name="Kuo A."/>
            <person name="Zuccaro A."/>
            <person name="Kohler A."/>
            <person name="Nagy L.G."/>
            <person name="Floudas D."/>
            <person name="Copeland A."/>
            <person name="Barry K.W."/>
            <person name="Cichocki N."/>
            <person name="Veneault-Fourrey C."/>
            <person name="LaButti K."/>
            <person name="Lindquist E.A."/>
            <person name="Lipzen A."/>
            <person name="Lundell T."/>
            <person name="Morin E."/>
            <person name="Murat C."/>
            <person name="Sun H."/>
            <person name="Tunlid A."/>
            <person name="Henrissat B."/>
            <person name="Grigoriev I.V."/>
            <person name="Hibbett D.S."/>
            <person name="Martin F."/>
            <person name="Nordberg H.P."/>
            <person name="Cantor M.N."/>
            <person name="Hua S.X."/>
        </authorList>
    </citation>
    <scope>NUCLEOTIDE SEQUENCE [LARGE SCALE GENOMIC DNA]</scope>
    <source>
        <strain evidence="2 3">MAFF 305830</strain>
    </source>
</reference>
<sequence>MPNAPTSYQNLTLCVPRRSTFDSSISPSAGHSSSGGSPEHLSRPVVVSSSIQGDIPHNHVLLKVDRFGFSANNVTYGMLGEDPHFLYFEFHQAPKTASTSPSTHGVIPVWGFATVVLSSHKDISVGERVFGYLGMSRYLLLPVEERVNKYNFYVPRTHLPEDRRPYNQITRCQADPLYNAIKEDETMIYRPLFWTSFWCEDWLHATGAIKSSTHVLISSASAKTAYCLAFVLGLRRINGKVALPTGTAWSRGGEESTGPPRIVGLTSKRNLKFTKSLGLYDEVLTYDDVERLGNKGAGANTKWVYVDVAGNESLNGRVATALGTRIIKGVSLGMSDPSGKIAKADSQPKGNELEMFFMPEWLIVRRRELSTQSITKMQFDAWDALLRTSHAWMKIERIWWDGAKSWMGEVKGVVEVYEECVRGEIGPDRGIVMSLWEQGPAEVVSSRL</sequence>
<name>A0A0C3APZ3_SERVB</name>
<dbReference type="OrthoDB" id="192702at2759"/>
<gene>
    <name evidence="2" type="ORF">M408DRAFT_80653</name>
</gene>
<organism evidence="2 3">
    <name type="scientific">Serendipita vermifera MAFF 305830</name>
    <dbReference type="NCBI Taxonomy" id="933852"/>
    <lineage>
        <taxon>Eukaryota</taxon>
        <taxon>Fungi</taxon>
        <taxon>Dikarya</taxon>
        <taxon>Basidiomycota</taxon>
        <taxon>Agaricomycotina</taxon>
        <taxon>Agaricomycetes</taxon>
        <taxon>Sebacinales</taxon>
        <taxon>Serendipitaceae</taxon>
        <taxon>Serendipita</taxon>
    </lineage>
</organism>
<evidence type="ECO:0008006" key="4">
    <source>
        <dbReference type="Google" id="ProtNLM"/>
    </source>
</evidence>
<dbReference type="AlphaFoldDB" id="A0A0C3APZ3"/>
<dbReference type="InterPro" id="IPR021276">
    <property type="entry name" value="DUF2855"/>
</dbReference>
<dbReference type="Proteomes" id="UP000054097">
    <property type="component" value="Unassembled WGS sequence"/>
</dbReference>
<dbReference type="EMBL" id="KN824386">
    <property type="protein sequence ID" value="KIM21326.1"/>
    <property type="molecule type" value="Genomic_DNA"/>
</dbReference>
<feature type="region of interest" description="Disordered" evidence="1">
    <location>
        <begin position="23"/>
        <end position="43"/>
    </location>
</feature>
<evidence type="ECO:0000256" key="1">
    <source>
        <dbReference type="SAM" id="MobiDB-lite"/>
    </source>
</evidence>
<evidence type="ECO:0000313" key="2">
    <source>
        <dbReference type="EMBL" id="KIM21326.1"/>
    </source>
</evidence>
<dbReference type="HOGENOM" id="CLU_037224_1_0_1"/>
<protein>
    <recommendedName>
        <fullName evidence="4">DUF2855 family protein</fullName>
    </recommendedName>
</protein>
<accession>A0A0C3APZ3</accession>
<reference evidence="3" key="2">
    <citation type="submission" date="2015-01" db="EMBL/GenBank/DDBJ databases">
        <title>Evolutionary Origins and Diversification of the Mycorrhizal Mutualists.</title>
        <authorList>
            <consortium name="DOE Joint Genome Institute"/>
            <consortium name="Mycorrhizal Genomics Consortium"/>
            <person name="Kohler A."/>
            <person name="Kuo A."/>
            <person name="Nagy L.G."/>
            <person name="Floudas D."/>
            <person name="Copeland A."/>
            <person name="Barry K.W."/>
            <person name="Cichocki N."/>
            <person name="Veneault-Fourrey C."/>
            <person name="LaButti K."/>
            <person name="Lindquist E.A."/>
            <person name="Lipzen A."/>
            <person name="Lundell T."/>
            <person name="Morin E."/>
            <person name="Murat C."/>
            <person name="Riley R."/>
            <person name="Ohm R."/>
            <person name="Sun H."/>
            <person name="Tunlid A."/>
            <person name="Henrissat B."/>
            <person name="Grigoriev I.V."/>
            <person name="Hibbett D.S."/>
            <person name="Martin F."/>
        </authorList>
    </citation>
    <scope>NUCLEOTIDE SEQUENCE [LARGE SCALE GENOMIC DNA]</scope>
    <source>
        <strain evidence="3">MAFF 305830</strain>
    </source>
</reference>
<dbReference type="Pfam" id="PF11017">
    <property type="entry name" value="DUF2855"/>
    <property type="match status" value="1"/>
</dbReference>